<proteinExistence type="predicted"/>
<dbReference type="Proteomes" id="UP000325529">
    <property type="component" value="Chromosome"/>
</dbReference>
<dbReference type="RefSeq" id="WP_055551194.1">
    <property type="nucleotide sequence ID" value="NZ_CP023699.1"/>
</dbReference>
<reference evidence="1 2" key="1">
    <citation type="submission" date="2017-09" db="EMBL/GenBank/DDBJ databases">
        <authorList>
            <person name="Lee N."/>
            <person name="Cho B.-K."/>
        </authorList>
    </citation>
    <scope>NUCLEOTIDE SEQUENCE [LARGE SCALE GENOMIC DNA]</scope>
    <source>
        <strain evidence="1 2">ATCC 12853</strain>
    </source>
</reference>
<name>A0A5J6GB62_STRKN</name>
<accession>A0A5J6GB62</accession>
<dbReference type="PANTHER" id="PTHR34613">
    <property type="entry name" value="SLL0800 PROTEIN"/>
    <property type="match status" value="1"/>
</dbReference>
<protein>
    <recommendedName>
        <fullName evidence="3">Rpn family recombination-promoting nuclease/putative transposase</fullName>
    </recommendedName>
</protein>
<dbReference type="AlphaFoldDB" id="A0A5J6GB62"/>
<gene>
    <name evidence="1" type="ORF">CP970_20835</name>
</gene>
<dbReference type="PANTHER" id="PTHR34613:SF1">
    <property type="entry name" value="SLL6017 PROTEIN"/>
    <property type="match status" value="1"/>
</dbReference>
<dbReference type="OrthoDB" id="4533444at2"/>
<evidence type="ECO:0008006" key="3">
    <source>
        <dbReference type="Google" id="ProtNLM"/>
    </source>
</evidence>
<dbReference type="KEGG" id="ska:CP970_20835"/>
<organism evidence="1 2">
    <name type="scientific">Streptomyces kanamyceticus</name>
    <dbReference type="NCBI Taxonomy" id="1967"/>
    <lineage>
        <taxon>Bacteria</taxon>
        <taxon>Bacillati</taxon>
        <taxon>Actinomycetota</taxon>
        <taxon>Actinomycetes</taxon>
        <taxon>Kitasatosporales</taxon>
        <taxon>Streptomycetaceae</taxon>
        <taxon>Streptomyces</taxon>
    </lineage>
</organism>
<keyword evidence="2" id="KW-1185">Reference proteome</keyword>
<evidence type="ECO:0000313" key="2">
    <source>
        <dbReference type="Proteomes" id="UP000325529"/>
    </source>
</evidence>
<evidence type="ECO:0000313" key="1">
    <source>
        <dbReference type="EMBL" id="QEU93030.1"/>
    </source>
</evidence>
<dbReference type="EMBL" id="CP023699">
    <property type="protein sequence ID" value="QEU93030.1"/>
    <property type="molecule type" value="Genomic_DNA"/>
</dbReference>
<sequence length="296" mass="33234">MVSSSHEAMHRIFQKDTALLIRSLQRLLHVPFPEPRDIMALDVDLTEIEPIERRCDTLLRVDTDEGNYLFVIESQGKKDEAKRGSWAYYLSYLHEKYRCEPVLIVVTQSAATARWAAKPIQFGLPGWPSLTVRPLVLGPDNVPVIVDRHEAERDVPLAVFSAITHGRGPGSAAILGALATALETIDTNSAAVFAQLTRSGLVDLRAREIWEELMMSTKYFFDHPFAVKEREEGREEGRAADRVEAILEILEARELSVPPLVRERVSACTDMEQLKAWTLRAVRVTDAADLFDGDEA</sequence>